<evidence type="ECO:0000313" key="2">
    <source>
        <dbReference type="Proteomes" id="UP001319870"/>
    </source>
</evidence>
<organism evidence="1 2">
    <name type="scientific">Isoptericola luteus</name>
    <dbReference type="NCBI Taxonomy" id="2879484"/>
    <lineage>
        <taxon>Bacteria</taxon>
        <taxon>Bacillati</taxon>
        <taxon>Actinomycetota</taxon>
        <taxon>Actinomycetes</taxon>
        <taxon>Micrococcales</taxon>
        <taxon>Promicromonosporaceae</taxon>
        <taxon>Isoptericola</taxon>
    </lineage>
</organism>
<dbReference type="Proteomes" id="UP001319870">
    <property type="component" value="Unassembled WGS sequence"/>
</dbReference>
<proteinExistence type="predicted"/>
<reference evidence="1 2" key="1">
    <citation type="submission" date="2021-09" db="EMBL/GenBank/DDBJ databases">
        <title>Isoptericola luteus sp. nov., a novel bacterium isolated from Harbin, the capital city of Heilongjiang province.</title>
        <authorList>
            <person name="Li J."/>
        </authorList>
    </citation>
    <scope>NUCLEOTIDE SEQUENCE [LARGE SCALE GENOMIC DNA]</scope>
    <source>
        <strain evidence="1 2">NEAU-Y5</strain>
    </source>
</reference>
<accession>A0ABS7ZF42</accession>
<comment type="caution">
    <text evidence="1">The sequence shown here is derived from an EMBL/GenBank/DDBJ whole genome shotgun (WGS) entry which is preliminary data.</text>
</comment>
<evidence type="ECO:0000313" key="1">
    <source>
        <dbReference type="EMBL" id="MCA5892444.1"/>
    </source>
</evidence>
<sequence length="52" mass="5975">MHVYHPMALHPDVESFDVRLDQLLRSKVALKDAVVVPQEVKEDELVSALHLR</sequence>
<dbReference type="EMBL" id="JAIXCQ010000002">
    <property type="protein sequence ID" value="MCA5892444.1"/>
    <property type="molecule type" value="Genomic_DNA"/>
</dbReference>
<keyword evidence="2" id="KW-1185">Reference proteome</keyword>
<protein>
    <submittedName>
        <fullName evidence="1">Uncharacterized protein</fullName>
    </submittedName>
</protein>
<name>A0ABS7ZF42_9MICO</name>
<gene>
    <name evidence="1" type="ORF">LEP48_03635</name>
</gene>